<evidence type="ECO:0000256" key="3">
    <source>
        <dbReference type="ARBA" id="ARBA00023125"/>
    </source>
</evidence>
<evidence type="ECO:0000256" key="4">
    <source>
        <dbReference type="ARBA" id="ARBA00023163"/>
    </source>
</evidence>
<dbReference type="Gene3D" id="4.10.240.10">
    <property type="entry name" value="Zn(2)-C6 fungal-type DNA-binding domain"/>
    <property type="match status" value="1"/>
</dbReference>
<keyword evidence="3" id="KW-0238">DNA-binding</keyword>
<dbReference type="EMBL" id="LHQQ01000183">
    <property type="protein sequence ID" value="KOS39909.1"/>
    <property type="molecule type" value="Genomic_DNA"/>
</dbReference>
<dbReference type="GO" id="GO:0008270">
    <property type="term" value="F:zinc ion binding"/>
    <property type="evidence" value="ECO:0007669"/>
    <property type="project" value="InterPro"/>
</dbReference>
<comment type="caution">
    <text evidence="8">The sequence shown here is derived from an EMBL/GenBank/DDBJ whole genome shotgun (WGS) entry which is preliminary data.</text>
</comment>
<protein>
    <recommendedName>
        <fullName evidence="7">Zn(2)-C6 fungal-type domain-containing protein</fullName>
    </recommendedName>
</protein>
<feature type="region of interest" description="Disordered" evidence="6">
    <location>
        <begin position="80"/>
        <end position="104"/>
    </location>
</feature>
<evidence type="ECO:0000313" key="9">
    <source>
        <dbReference type="Proteomes" id="UP000037696"/>
    </source>
</evidence>
<evidence type="ECO:0000259" key="7">
    <source>
        <dbReference type="PROSITE" id="PS00463"/>
    </source>
</evidence>
<dbReference type="SUPFAM" id="SSF57701">
    <property type="entry name" value="Zn2/Cys6 DNA-binding domain"/>
    <property type="match status" value="1"/>
</dbReference>
<name>A0A0M9WCR5_9EURO</name>
<sequence>MEDGVGTRHPKACLTCAKAKVRCFPETHGPCKRCHRLGKECGAQLPGTHRREKKSAANGSDVATLEAKLDRMVAMLAASEQNSRERLGSGPATESSSTFERNTAAPDEAEYQLWMEVFFEKMLPLFPFLVIPPHVTAEELRREKPFLYLNISMVACQNPPRQREIVDAVQEYVAEHIVIRGEHSLDLLQGLLLNVAWFVSVSRFPRPNEPPLNVPKTEEPHHVIRSTTQLDTNIHLLVAQSVSLGLNQEMAYQKSLNYPLTYLKDTINEDHHNPVRTLEERRTYLGCYYLITMLSTCVKDLGSIIRFTKYTDECCNVLDQIAEYPTDASMVQLVRAMNVADRIHHTLYQTELYSSSVSSAPPSLGLSIRWLEAELKQLKAHMPSESPHSAILKLHYDTVEINLYRIALNTDASKSNYGDHPLMQLDFLFRCLQATTSFFQTIRSLPSALFPFFPFTITCQFGKAIVALSQLSLYDHPGWDRAYVESTIDLDQTVDAIASKFEVELPLYEQARAQDPKSTELPEVFGRMRNRAQMIKNMHRRRKDALEQKSLSTTVAPMANDFMMDSPLDLLFPFGEIPPMYGQYM</sequence>
<keyword evidence="2" id="KW-0805">Transcription regulation</keyword>
<dbReference type="InterPro" id="IPR036864">
    <property type="entry name" value="Zn2-C6_fun-type_DNA-bd_sf"/>
</dbReference>
<evidence type="ECO:0000256" key="6">
    <source>
        <dbReference type="SAM" id="MobiDB-lite"/>
    </source>
</evidence>
<feature type="domain" description="Zn(2)-C6 fungal-type" evidence="7">
    <location>
        <begin position="12"/>
        <end position="41"/>
    </location>
</feature>
<evidence type="ECO:0000256" key="1">
    <source>
        <dbReference type="ARBA" id="ARBA00004123"/>
    </source>
</evidence>
<dbReference type="STRING" id="229535.A0A0M9WCR5"/>
<dbReference type="GO" id="GO:0000981">
    <property type="term" value="F:DNA-binding transcription factor activity, RNA polymerase II-specific"/>
    <property type="evidence" value="ECO:0007669"/>
    <property type="project" value="InterPro"/>
</dbReference>
<dbReference type="GO" id="GO:0005634">
    <property type="term" value="C:nucleus"/>
    <property type="evidence" value="ECO:0007669"/>
    <property type="project" value="UniProtKB-SubCell"/>
</dbReference>
<evidence type="ECO:0000256" key="5">
    <source>
        <dbReference type="ARBA" id="ARBA00023242"/>
    </source>
</evidence>
<dbReference type="SMART" id="SM00066">
    <property type="entry name" value="GAL4"/>
    <property type="match status" value="1"/>
</dbReference>
<comment type="subcellular location">
    <subcellularLocation>
        <location evidence="1">Nucleus</location>
    </subcellularLocation>
</comment>
<dbReference type="CDD" id="cd12148">
    <property type="entry name" value="fungal_TF_MHR"/>
    <property type="match status" value="1"/>
</dbReference>
<dbReference type="GO" id="GO:0000976">
    <property type="term" value="F:transcription cis-regulatory region binding"/>
    <property type="evidence" value="ECO:0007669"/>
    <property type="project" value="TreeGrafter"/>
</dbReference>
<dbReference type="InterPro" id="IPR051089">
    <property type="entry name" value="prtT"/>
</dbReference>
<accession>A0A0M9WCR5</accession>
<dbReference type="Proteomes" id="UP000037696">
    <property type="component" value="Unassembled WGS sequence"/>
</dbReference>
<dbReference type="AlphaFoldDB" id="A0A0M9WCR5"/>
<keyword evidence="9" id="KW-1185">Reference proteome</keyword>
<keyword evidence="5" id="KW-0539">Nucleus</keyword>
<dbReference type="CDD" id="cd00067">
    <property type="entry name" value="GAL4"/>
    <property type="match status" value="1"/>
</dbReference>
<dbReference type="PANTHER" id="PTHR31845:SF10">
    <property type="entry name" value="ZN(II)2CYS6 TRANSCRIPTION FACTOR (EUROFUNG)"/>
    <property type="match status" value="1"/>
</dbReference>
<organism evidence="8 9">
    <name type="scientific">Penicillium nordicum</name>
    <dbReference type="NCBI Taxonomy" id="229535"/>
    <lineage>
        <taxon>Eukaryota</taxon>
        <taxon>Fungi</taxon>
        <taxon>Dikarya</taxon>
        <taxon>Ascomycota</taxon>
        <taxon>Pezizomycotina</taxon>
        <taxon>Eurotiomycetes</taxon>
        <taxon>Eurotiomycetidae</taxon>
        <taxon>Eurotiales</taxon>
        <taxon>Aspergillaceae</taxon>
        <taxon>Penicillium</taxon>
    </lineage>
</organism>
<keyword evidence="4" id="KW-0804">Transcription</keyword>
<dbReference type="OrthoDB" id="5226580at2759"/>
<evidence type="ECO:0000256" key="2">
    <source>
        <dbReference type="ARBA" id="ARBA00023015"/>
    </source>
</evidence>
<gene>
    <name evidence="8" type="ORF">ACN38_g9226</name>
</gene>
<evidence type="ECO:0000313" key="8">
    <source>
        <dbReference type="EMBL" id="KOS39909.1"/>
    </source>
</evidence>
<reference evidence="8 9" key="1">
    <citation type="submission" date="2015-08" db="EMBL/GenBank/DDBJ databases">
        <title>Genome sequencing of Penicillium nordicum.</title>
        <authorList>
            <person name="Nguyen H.D."/>
            <person name="Seifert K.A."/>
        </authorList>
    </citation>
    <scope>NUCLEOTIDE SEQUENCE [LARGE SCALE GENOMIC DNA]</scope>
    <source>
        <strain evidence="8 9">DAOMC 185683</strain>
    </source>
</reference>
<proteinExistence type="predicted"/>
<dbReference type="PROSITE" id="PS00463">
    <property type="entry name" value="ZN2_CY6_FUNGAL_1"/>
    <property type="match status" value="1"/>
</dbReference>
<dbReference type="PANTHER" id="PTHR31845">
    <property type="entry name" value="FINGER DOMAIN PROTEIN, PUTATIVE-RELATED"/>
    <property type="match status" value="1"/>
</dbReference>
<feature type="compositionally biased region" description="Polar residues" evidence="6">
    <location>
        <begin position="92"/>
        <end position="101"/>
    </location>
</feature>
<dbReference type="InterPro" id="IPR001138">
    <property type="entry name" value="Zn2Cys6_DnaBD"/>
</dbReference>